<keyword evidence="2" id="KW-1185">Reference proteome</keyword>
<protein>
    <recommendedName>
        <fullName evidence="3">ATP-dependent DNA helicase</fullName>
    </recommendedName>
</protein>
<comment type="caution">
    <text evidence="1">The sequence shown here is derived from an EMBL/GenBank/DDBJ whole genome shotgun (WGS) entry which is preliminary data.</text>
</comment>
<reference evidence="1" key="1">
    <citation type="submission" date="2020-11" db="EMBL/GenBank/DDBJ databases">
        <authorList>
            <consortium name="DOE Joint Genome Institute"/>
            <person name="Ahrendt S."/>
            <person name="Riley R."/>
            <person name="Andreopoulos W."/>
            <person name="Labutti K."/>
            <person name="Pangilinan J."/>
            <person name="Ruiz-Duenas F.J."/>
            <person name="Barrasa J.M."/>
            <person name="Sanchez-Garcia M."/>
            <person name="Camarero S."/>
            <person name="Miyauchi S."/>
            <person name="Serrano A."/>
            <person name="Linde D."/>
            <person name="Babiker R."/>
            <person name="Drula E."/>
            <person name="Ayuso-Fernandez I."/>
            <person name="Pacheco R."/>
            <person name="Padilla G."/>
            <person name="Ferreira P."/>
            <person name="Barriuso J."/>
            <person name="Kellner H."/>
            <person name="Castanera R."/>
            <person name="Alfaro M."/>
            <person name="Ramirez L."/>
            <person name="Pisabarro A.G."/>
            <person name="Kuo A."/>
            <person name="Tritt A."/>
            <person name="Lipzen A."/>
            <person name="He G."/>
            <person name="Yan M."/>
            <person name="Ng V."/>
            <person name="Cullen D."/>
            <person name="Martin F."/>
            <person name="Rosso M.-N."/>
            <person name="Henrissat B."/>
            <person name="Hibbett D."/>
            <person name="Martinez A.T."/>
            <person name="Grigoriev I.V."/>
        </authorList>
    </citation>
    <scope>NUCLEOTIDE SEQUENCE</scope>
    <source>
        <strain evidence="1">CBS 247.69</strain>
    </source>
</reference>
<evidence type="ECO:0000313" key="2">
    <source>
        <dbReference type="Proteomes" id="UP000807353"/>
    </source>
</evidence>
<accession>A0A9P5XRM0</accession>
<gene>
    <name evidence="1" type="ORF">BDZ94DRAFT_1205685</name>
</gene>
<evidence type="ECO:0000313" key="1">
    <source>
        <dbReference type="EMBL" id="KAF9455474.1"/>
    </source>
</evidence>
<evidence type="ECO:0008006" key="3">
    <source>
        <dbReference type="Google" id="ProtNLM"/>
    </source>
</evidence>
<feature type="non-terminal residue" evidence="1">
    <location>
        <position position="236"/>
    </location>
</feature>
<dbReference type="AlphaFoldDB" id="A0A9P5XRM0"/>
<dbReference type="OrthoDB" id="3247165at2759"/>
<dbReference type="EMBL" id="MU150661">
    <property type="protein sequence ID" value="KAF9455474.1"/>
    <property type="molecule type" value="Genomic_DNA"/>
</dbReference>
<organism evidence="1 2">
    <name type="scientific">Collybia nuda</name>
    <dbReference type="NCBI Taxonomy" id="64659"/>
    <lineage>
        <taxon>Eukaryota</taxon>
        <taxon>Fungi</taxon>
        <taxon>Dikarya</taxon>
        <taxon>Basidiomycota</taxon>
        <taxon>Agaricomycotina</taxon>
        <taxon>Agaricomycetes</taxon>
        <taxon>Agaricomycetidae</taxon>
        <taxon>Agaricales</taxon>
        <taxon>Tricholomatineae</taxon>
        <taxon>Clitocybaceae</taxon>
        <taxon>Collybia</taxon>
    </lineage>
</organism>
<proteinExistence type="predicted"/>
<dbReference type="Proteomes" id="UP000807353">
    <property type="component" value="Unassembled WGS sequence"/>
</dbReference>
<sequence length="236" mass="25993">MRQKTQSHDDNRLRTALSNMRYGGCTSSDLAFLNSRVVGKTSNKPNLASSKFRNVSVITAWNAQKDRINELGSARFAKDTGQALTHFYSVDNIAPVTDSMKKSKRGAEKRQAFPAIQELDLDTKKALWNATPASSEHFPGKLSLCIGMPVMIRNNDATELCITKGQEGTVYGWTSSSGPDGQIILDTVFVKLIDPPKTVNIKGLPENVVPLSRSIDKVFCGLPNDTTIYITREQVQ</sequence>
<name>A0A9P5XRM0_9AGAR</name>